<organism evidence="1 2">
    <name type="scientific">Nicotiana tabacum</name>
    <name type="common">Common tobacco</name>
    <dbReference type="NCBI Taxonomy" id="4097"/>
    <lineage>
        <taxon>Eukaryota</taxon>
        <taxon>Viridiplantae</taxon>
        <taxon>Streptophyta</taxon>
        <taxon>Embryophyta</taxon>
        <taxon>Tracheophyta</taxon>
        <taxon>Spermatophyta</taxon>
        <taxon>Magnoliopsida</taxon>
        <taxon>eudicotyledons</taxon>
        <taxon>Gunneridae</taxon>
        <taxon>Pentapetalae</taxon>
        <taxon>asterids</taxon>
        <taxon>lamiids</taxon>
        <taxon>Solanales</taxon>
        <taxon>Solanaceae</taxon>
        <taxon>Nicotianoideae</taxon>
        <taxon>Nicotianeae</taxon>
        <taxon>Nicotiana</taxon>
    </lineage>
</organism>
<dbReference type="RefSeq" id="XP_075080523.1">
    <property type="nucleotide sequence ID" value="XM_075224422.1"/>
</dbReference>
<dbReference type="Proteomes" id="UP000790787">
    <property type="component" value="Chromosome 11"/>
</dbReference>
<accession>A0AC58S6D7</accession>
<name>A0AC58S6D7_TOBAC</name>
<reference evidence="1" key="1">
    <citation type="journal article" date="2014" name="Nat. Commun.">
        <title>The tobacco genome sequence and its comparison with those of tomato and potato.</title>
        <authorList>
            <person name="Sierro N."/>
            <person name="Battey J.N."/>
            <person name="Ouadi S."/>
            <person name="Bakaher N."/>
            <person name="Bovet L."/>
            <person name="Willig A."/>
            <person name="Goepfert S."/>
            <person name="Peitsch M.C."/>
            <person name="Ivanov N.V."/>
        </authorList>
    </citation>
    <scope>NUCLEOTIDE SEQUENCE [LARGE SCALE GENOMIC DNA]</scope>
</reference>
<sequence>MAALRDEILAFKQEPNERLHEIWDRYRTIVKKCPNNDMTEAMIQRTFYRGINTTNQCVVNQLAGGNFMKLPYDEACDILDEMADTSSAWQSRANVPQGDPTVIYLHKELHDHGQAIAELTTTMNQLAKAQLQQVQAPRKVNAMEGVNMFVNKMRQRGQQSQGNPDQYEQGSSGFNQDDGYDEQSEEVQYVNNYQGQRGNAPNQQQQWRSQGNWGNQYQQGNILTLNPFQPPPFSGLLRRPPFNPKPPMAPPLPYSSSLRPSRALGHADLCIGLLFWLCMASPSDATSVLPPILASLNLWH</sequence>
<protein>
    <submittedName>
        <fullName evidence="2">Uncharacterized protein LOC142166021</fullName>
    </submittedName>
</protein>
<proteinExistence type="predicted"/>
<evidence type="ECO:0000313" key="2">
    <source>
        <dbReference type="RefSeq" id="XP_075080523.1"/>
    </source>
</evidence>
<reference evidence="2" key="2">
    <citation type="submission" date="2025-08" db="UniProtKB">
        <authorList>
            <consortium name="RefSeq"/>
        </authorList>
    </citation>
    <scope>IDENTIFICATION</scope>
    <source>
        <tissue evidence="2">Leaf</tissue>
    </source>
</reference>
<gene>
    <name evidence="2" type="primary">LOC142166021</name>
</gene>
<keyword evidence="1" id="KW-1185">Reference proteome</keyword>
<evidence type="ECO:0000313" key="1">
    <source>
        <dbReference type="Proteomes" id="UP000790787"/>
    </source>
</evidence>